<organism evidence="3 4">
    <name type="scientific">Pedobacter panaciterrae</name>
    <dbReference type="NCBI Taxonomy" id="363849"/>
    <lineage>
        <taxon>Bacteria</taxon>
        <taxon>Pseudomonadati</taxon>
        <taxon>Bacteroidota</taxon>
        <taxon>Sphingobacteriia</taxon>
        <taxon>Sphingobacteriales</taxon>
        <taxon>Sphingobacteriaceae</taxon>
        <taxon>Pedobacter</taxon>
    </lineage>
</organism>
<dbReference type="Pfam" id="PF12508">
    <property type="entry name" value="Transposon_TraM"/>
    <property type="match status" value="1"/>
</dbReference>
<feature type="transmembrane region" description="Helical" evidence="1">
    <location>
        <begin position="12"/>
        <end position="29"/>
    </location>
</feature>
<name>A0ABU8NHK6_9SPHI</name>
<gene>
    <name evidence="3" type="primary">traM</name>
    <name evidence="3" type="ORF">WAE58_04450</name>
</gene>
<evidence type="ECO:0000313" key="4">
    <source>
        <dbReference type="Proteomes" id="UP001378956"/>
    </source>
</evidence>
<keyword evidence="1" id="KW-1133">Transmembrane helix</keyword>
<dbReference type="InterPro" id="IPR055407">
    <property type="entry name" value="TraM_C"/>
</dbReference>
<comment type="caution">
    <text evidence="3">The sequence shown here is derived from an EMBL/GenBank/DDBJ whole genome shotgun (WGS) entry which is preliminary data.</text>
</comment>
<dbReference type="Proteomes" id="UP001378956">
    <property type="component" value="Unassembled WGS sequence"/>
</dbReference>
<dbReference type="RefSeq" id="WP_337715445.1">
    <property type="nucleotide sequence ID" value="NZ_JBBEUB010000001.1"/>
</dbReference>
<feature type="domain" description="Conjugative transposon TraM C-terminal" evidence="2">
    <location>
        <begin position="201"/>
        <end position="344"/>
    </location>
</feature>
<keyword evidence="4" id="KW-1185">Reference proteome</keyword>
<protein>
    <submittedName>
        <fullName evidence="3">Conjugative transposon protein TraM</fullName>
    </submittedName>
</protein>
<evidence type="ECO:0000259" key="2">
    <source>
        <dbReference type="Pfam" id="PF12508"/>
    </source>
</evidence>
<keyword evidence="1" id="KW-0812">Transmembrane</keyword>
<accession>A0ABU8NHK6</accession>
<reference evidence="3 4" key="1">
    <citation type="submission" date="2024-03" db="EMBL/GenBank/DDBJ databases">
        <title>Sequence of Lycoming College Course Isolates.</title>
        <authorList>
            <person name="Plotts O."/>
            <person name="Newman J."/>
        </authorList>
    </citation>
    <scope>NUCLEOTIDE SEQUENCE [LARGE SCALE GENOMIC DNA]</scope>
    <source>
        <strain evidence="3 4">CJB-3</strain>
    </source>
</reference>
<sequence length="351" mass="38039">METKNKGDKRKLWLLLPVLVVPFLAFAFYKMEGGTEKVADAGGAARGINTELPGAVVKEDQPISKIGYYQRADRDSAKVGRLPANEESRDLAFRKAGDDPQAREINSRLEMLNREISRPVGDYKPSAAADKPAPSGMKNDVDRLEALMKTMQQDKGSDDPEMAQLASMMDKLIAVQNPELAKQLYRKSESDAVPDSLFKAIPAVIAGNQKARQGSVVELRLLDTVLLSGVKIPKGHALFGLASFSNQRLNLEIKNIRLGNQVIPVNLTVYDKRDAMAGINAPEALLSEAIGNGATDAMGSVGISGFDLTTQIAGAGIDAARSLLSKKIRRVKQSLKAGYPLLLRDNSKKLK</sequence>
<dbReference type="EMBL" id="JBBEUB010000001">
    <property type="protein sequence ID" value="MEJ2901657.1"/>
    <property type="molecule type" value="Genomic_DNA"/>
</dbReference>
<keyword evidence="1" id="KW-0472">Membrane</keyword>
<proteinExistence type="predicted"/>
<evidence type="ECO:0000313" key="3">
    <source>
        <dbReference type="EMBL" id="MEJ2901657.1"/>
    </source>
</evidence>
<evidence type="ECO:0000256" key="1">
    <source>
        <dbReference type="SAM" id="Phobius"/>
    </source>
</evidence>